<accession>F4P2F6</accession>
<feature type="compositionally biased region" description="Polar residues" evidence="1">
    <location>
        <begin position="336"/>
        <end position="345"/>
    </location>
</feature>
<dbReference type="InParanoid" id="F4P2F6"/>
<keyword evidence="2" id="KW-0812">Transmembrane</keyword>
<feature type="transmembrane region" description="Helical" evidence="2">
    <location>
        <begin position="6"/>
        <end position="25"/>
    </location>
</feature>
<feature type="transmembrane region" description="Helical" evidence="2">
    <location>
        <begin position="80"/>
        <end position="104"/>
    </location>
</feature>
<name>F4P2F6_BATDJ</name>
<keyword evidence="2" id="KW-1133">Transmembrane helix</keyword>
<gene>
    <name evidence="3" type="ORF">BATDEDRAFT_24304</name>
</gene>
<reference evidence="3 4" key="1">
    <citation type="submission" date="2009-12" db="EMBL/GenBank/DDBJ databases">
        <title>The draft genome of Batrachochytrium dendrobatidis.</title>
        <authorList>
            <consortium name="US DOE Joint Genome Institute (JGI-PGF)"/>
            <person name="Kuo A."/>
            <person name="Salamov A."/>
            <person name="Schmutz J."/>
            <person name="Lucas S."/>
            <person name="Pitluck S."/>
            <person name="Rosenblum E."/>
            <person name="Stajich J."/>
            <person name="Eisen M."/>
            <person name="Grigoriev I.V."/>
        </authorList>
    </citation>
    <scope>NUCLEOTIDE SEQUENCE [LARGE SCALE GENOMIC DNA]</scope>
    <source>
        <strain evidence="4">JAM81 / FGSC 10211</strain>
    </source>
</reference>
<sequence>MSLNSLNIVGMSLCGISIGGHLIILKRLALDLFSKNHAGRTLKQALFVLNMLSIILQLIQISIASMYSGVPLPRQDTLHIIRGILSGLSIGGVGCLQLEIRIIFSSFFNKSVQHWHFWTDANKTRIRVAVILLHLIVFWPEYIKFYTAPWIQTWEFIGVFINVTIVIVTSFSQAIIIIRKLEKHQAGPATQQPTWTRNRLATFLILTFMVNLAGVVAIFLEAIHLNTTNDPNEQIRMILDAIAISCIGFELVCESYIIVRVVDIVAHSNSDPSISANEKTISVMEFQKSQCIPVTPFQALSVISKNHDRSNLVNYLSNYPWPTDPDKTQTTEESDQFVSTKTASI</sequence>
<evidence type="ECO:0000313" key="3">
    <source>
        <dbReference type="EMBL" id="EGF80851.1"/>
    </source>
</evidence>
<protein>
    <submittedName>
        <fullName evidence="3">Uncharacterized protein</fullName>
    </submittedName>
</protein>
<feature type="transmembrane region" description="Helical" evidence="2">
    <location>
        <begin position="46"/>
        <end position="68"/>
    </location>
</feature>
<dbReference type="EMBL" id="GL882883">
    <property type="protein sequence ID" value="EGF80851.1"/>
    <property type="molecule type" value="Genomic_DNA"/>
</dbReference>
<dbReference type="RefSeq" id="XP_006678404.1">
    <property type="nucleotide sequence ID" value="XM_006678341.1"/>
</dbReference>
<feature type="region of interest" description="Disordered" evidence="1">
    <location>
        <begin position="323"/>
        <end position="345"/>
    </location>
</feature>
<evidence type="ECO:0000313" key="4">
    <source>
        <dbReference type="Proteomes" id="UP000007241"/>
    </source>
</evidence>
<organism evidence="3 4">
    <name type="scientific">Batrachochytrium dendrobatidis (strain JAM81 / FGSC 10211)</name>
    <name type="common">Frog chytrid fungus</name>
    <dbReference type="NCBI Taxonomy" id="684364"/>
    <lineage>
        <taxon>Eukaryota</taxon>
        <taxon>Fungi</taxon>
        <taxon>Fungi incertae sedis</taxon>
        <taxon>Chytridiomycota</taxon>
        <taxon>Chytridiomycota incertae sedis</taxon>
        <taxon>Chytridiomycetes</taxon>
        <taxon>Rhizophydiales</taxon>
        <taxon>Rhizophydiales incertae sedis</taxon>
        <taxon>Batrachochytrium</taxon>
    </lineage>
</organism>
<keyword evidence="2" id="KW-0472">Membrane</keyword>
<proteinExistence type="predicted"/>
<feature type="transmembrane region" description="Helical" evidence="2">
    <location>
        <begin position="154"/>
        <end position="179"/>
    </location>
</feature>
<feature type="transmembrane region" description="Helical" evidence="2">
    <location>
        <begin position="125"/>
        <end position="142"/>
    </location>
</feature>
<dbReference type="HOGENOM" id="CLU_804067_0_0_1"/>
<keyword evidence="4" id="KW-1185">Reference proteome</keyword>
<dbReference type="Proteomes" id="UP000007241">
    <property type="component" value="Unassembled WGS sequence"/>
</dbReference>
<feature type="transmembrane region" description="Helical" evidence="2">
    <location>
        <begin position="200"/>
        <end position="220"/>
    </location>
</feature>
<dbReference type="GeneID" id="18238449"/>
<evidence type="ECO:0000256" key="1">
    <source>
        <dbReference type="SAM" id="MobiDB-lite"/>
    </source>
</evidence>
<dbReference type="AlphaFoldDB" id="F4P2F6"/>
<evidence type="ECO:0000256" key="2">
    <source>
        <dbReference type="SAM" id="Phobius"/>
    </source>
</evidence>